<keyword evidence="3" id="KW-1185">Reference proteome</keyword>
<protein>
    <recommendedName>
        <fullName evidence="4">Secreted protein</fullName>
    </recommendedName>
</protein>
<comment type="caution">
    <text evidence="2">The sequence shown here is derived from an EMBL/GenBank/DDBJ whole genome shotgun (WGS) entry which is preliminary data.</text>
</comment>
<dbReference type="EMBL" id="BNDX01000002">
    <property type="protein sequence ID" value="GHI28456.1"/>
    <property type="molecule type" value="Genomic_DNA"/>
</dbReference>
<proteinExistence type="predicted"/>
<accession>A0ABQ3PTW8</accession>
<feature type="transmembrane region" description="Helical" evidence="1">
    <location>
        <begin position="28"/>
        <end position="60"/>
    </location>
</feature>
<gene>
    <name evidence="2" type="ORF">Sdagh_01860</name>
</gene>
<name>A0ABQ3PTW8_9ACTN</name>
<evidence type="ECO:0000313" key="2">
    <source>
        <dbReference type="EMBL" id="GHI28456.1"/>
    </source>
</evidence>
<reference evidence="2" key="1">
    <citation type="submission" date="2024-05" db="EMBL/GenBank/DDBJ databases">
        <title>Whole genome shotgun sequence of Streptomyces daghestanicus NBRC 12762.</title>
        <authorList>
            <person name="Komaki H."/>
            <person name="Tamura T."/>
        </authorList>
    </citation>
    <scope>NUCLEOTIDE SEQUENCE</scope>
    <source>
        <strain evidence="2">NBRC 12762</strain>
    </source>
</reference>
<organism evidence="2 3">
    <name type="scientific">Streptomyces daghestanicus</name>
    <dbReference type="NCBI Taxonomy" id="66885"/>
    <lineage>
        <taxon>Bacteria</taxon>
        <taxon>Bacillati</taxon>
        <taxon>Actinomycetota</taxon>
        <taxon>Actinomycetes</taxon>
        <taxon>Kitasatosporales</taxon>
        <taxon>Streptomycetaceae</taxon>
        <taxon>Streptomyces</taxon>
    </lineage>
</organism>
<evidence type="ECO:0008006" key="4">
    <source>
        <dbReference type="Google" id="ProtNLM"/>
    </source>
</evidence>
<keyword evidence="1" id="KW-1133">Transmembrane helix</keyword>
<keyword evidence="1" id="KW-0812">Transmembrane</keyword>
<sequence length="189" mass="20334">MLVLGVLVLVLVLMRIRVRVVVLLRVRLLLVLVRVVVLVLGWLLVLVPGGLLVLVLLLLLRDVRRVGLLVRWREMLGVRRRSRRVRLVFGVRLPRVGGDGRGGEVQQRAVGRVAQVYGRGGVQLAPVDATAVYERAVGAAVVLEHPTAAVEADRGVPPGDPGVGEHDVALRIASQGVGPGRIECPGLPV</sequence>
<dbReference type="Proteomes" id="UP001052655">
    <property type="component" value="Unassembled WGS sequence"/>
</dbReference>
<keyword evidence="1" id="KW-0472">Membrane</keyword>
<evidence type="ECO:0000313" key="3">
    <source>
        <dbReference type="Proteomes" id="UP001052655"/>
    </source>
</evidence>
<evidence type="ECO:0000256" key="1">
    <source>
        <dbReference type="SAM" id="Phobius"/>
    </source>
</evidence>